<dbReference type="EMBL" id="AP027729">
    <property type="protein sequence ID" value="BDZ41296.1"/>
    <property type="molecule type" value="Genomic_DNA"/>
</dbReference>
<sequence>MIVTGGVNVAPAAVEAVLGELRGIGEVCVVGVPDEEWGTAVVAAITLADPAGRSTLSLEDLLGLVRTRVATTLGSPSAPRRLVVVDGLPHRGPGKIDRTAVAALAAGTTSDEDEISR</sequence>
<keyword evidence="3" id="KW-1185">Reference proteome</keyword>
<evidence type="ECO:0000313" key="2">
    <source>
        <dbReference type="EMBL" id="BDZ41296.1"/>
    </source>
</evidence>
<gene>
    <name evidence="2" type="ORF">GCM10025865_05950</name>
</gene>
<evidence type="ECO:0000313" key="3">
    <source>
        <dbReference type="Proteomes" id="UP001321475"/>
    </source>
</evidence>
<dbReference type="PANTHER" id="PTHR43767:SF7">
    <property type="entry name" value="MEDIUM_LONG-CHAIN-FATTY-ACID--COA LIGASE FADD8"/>
    <property type="match status" value="1"/>
</dbReference>
<reference evidence="3" key="1">
    <citation type="journal article" date="2019" name="Int. J. Syst. Evol. Microbiol.">
        <title>The Global Catalogue of Microorganisms (GCM) 10K type strain sequencing project: providing services to taxonomists for standard genome sequencing and annotation.</title>
        <authorList>
            <consortium name="The Broad Institute Genomics Platform"/>
            <consortium name="The Broad Institute Genome Sequencing Center for Infectious Disease"/>
            <person name="Wu L."/>
            <person name="Ma J."/>
        </authorList>
    </citation>
    <scope>NUCLEOTIDE SEQUENCE [LARGE SCALE GENOMIC DNA]</scope>
    <source>
        <strain evidence="3">NBRC 108565</strain>
    </source>
</reference>
<evidence type="ECO:0000259" key="1">
    <source>
        <dbReference type="Pfam" id="PF13193"/>
    </source>
</evidence>
<protein>
    <recommendedName>
        <fullName evidence="1">AMP-binding enzyme C-terminal domain-containing protein</fullName>
    </recommendedName>
</protein>
<dbReference type="PANTHER" id="PTHR43767">
    <property type="entry name" value="LONG-CHAIN-FATTY-ACID--COA LIGASE"/>
    <property type="match status" value="1"/>
</dbReference>
<organism evidence="2 3">
    <name type="scientific">Paraoerskovia sediminicola</name>
    <dbReference type="NCBI Taxonomy" id="1138587"/>
    <lineage>
        <taxon>Bacteria</taxon>
        <taxon>Bacillati</taxon>
        <taxon>Actinomycetota</taxon>
        <taxon>Actinomycetes</taxon>
        <taxon>Micrococcales</taxon>
        <taxon>Cellulomonadaceae</taxon>
        <taxon>Paraoerskovia</taxon>
    </lineage>
</organism>
<accession>A0ABM8FZZ6</accession>
<dbReference type="SUPFAM" id="SSF56801">
    <property type="entry name" value="Acetyl-CoA synthetase-like"/>
    <property type="match status" value="1"/>
</dbReference>
<feature type="domain" description="AMP-binding enzyme C-terminal" evidence="1">
    <location>
        <begin position="14"/>
        <end position="95"/>
    </location>
</feature>
<dbReference type="InterPro" id="IPR025110">
    <property type="entry name" value="AMP-bd_C"/>
</dbReference>
<dbReference type="Proteomes" id="UP001321475">
    <property type="component" value="Chromosome"/>
</dbReference>
<dbReference type="RefSeq" id="WP_286218489.1">
    <property type="nucleotide sequence ID" value="NZ_AP027729.1"/>
</dbReference>
<dbReference type="InterPro" id="IPR050237">
    <property type="entry name" value="ATP-dep_AMP-bd_enzyme"/>
</dbReference>
<name>A0ABM8FZZ6_9CELL</name>
<dbReference type="Pfam" id="PF13193">
    <property type="entry name" value="AMP-binding_C"/>
    <property type="match status" value="1"/>
</dbReference>
<dbReference type="Gene3D" id="3.30.300.30">
    <property type="match status" value="1"/>
</dbReference>
<proteinExistence type="predicted"/>
<dbReference type="InterPro" id="IPR045851">
    <property type="entry name" value="AMP-bd_C_sf"/>
</dbReference>